<name>A0A644V708_9ZZZZ</name>
<comment type="caution">
    <text evidence="1">The sequence shown here is derived from an EMBL/GenBank/DDBJ whole genome shotgun (WGS) entry which is preliminary data.</text>
</comment>
<organism evidence="1">
    <name type="scientific">bioreactor metagenome</name>
    <dbReference type="NCBI Taxonomy" id="1076179"/>
    <lineage>
        <taxon>unclassified sequences</taxon>
        <taxon>metagenomes</taxon>
        <taxon>ecological metagenomes</taxon>
    </lineage>
</organism>
<dbReference type="EMBL" id="VSSQ01000233">
    <property type="protein sequence ID" value="MPL87139.1"/>
    <property type="molecule type" value="Genomic_DNA"/>
</dbReference>
<proteinExistence type="predicted"/>
<gene>
    <name evidence="1" type="ORF">SDC9_33133</name>
</gene>
<sequence>MCVTSRIKIKEYLKEYLISIYDGEPVRFPDDSDLLATLHDVRIIRPRNAPEDDDCNLEIVIPYQKVGKNARTHNYISRRGQLELQKKVQRLFTAHLNEFIMDCRLKGYEYQASIELFADKYNLQSISIGGLKKKNYRKRVKKRLHDVNK</sequence>
<reference evidence="1" key="1">
    <citation type="submission" date="2019-08" db="EMBL/GenBank/DDBJ databases">
        <authorList>
            <person name="Kucharzyk K."/>
            <person name="Murdoch R.W."/>
            <person name="Higgins S."/>
            <person name="Loffler F."/>
        </authorList>
    </citation>
    <scope>NUCLEOTIDE SEQUENCE</scope>
</reference>
<accession>A0A644V708</accession>
<protein>
    <submittedName>
        <fullName evidence="1">Uncharacterized protein</fullName>
    </submittedName>
</protein>
<evidence type="ECO:0000313" key="1">
    <source>
        <dbReference type="EMBL" id="MPL87139.1"/>
    </source>
</evidence>
<dbReference type="AlphaFoldDB" id="A0A644V708"/>